<evidence type="ECO:0000256" key="11">
    <source>
        <dbReference type="ARBA" id="ARBA00038408"/>
    </source>
</evidence>
<evidence type="ECO:0000256" key="1">
    <source>
        <dbReference type="ARBA" id="ARBA00004382"/>
    </source>
</evidence>
<evidence type="ECO:0000256" key="12">
    <source>
        <dbReference type="ARBA" id="ARBA00040743"/>
    </source>
</evidence>
<keyword evidence="8" id="KW-0143">Chaperone</keyword>
<dbReference type="InterPro" id="IPR000297">
    <property type="entry name" value="PPIase_PpiC"/>
</dbReference>
<dbReference type="SUPFAM" id="SSF54534">
    <property type="entry name" value="FKBP-like"/>
    <property type="match status" value="1"/>
</dbReference>
<proteinExistence type="inferred from homology"/>
<reference evidence="16 17" key="1">
    <citation type="submission" date="2014-07" db="EMBL/GenBank/DDBJ databases">
        <title>Tepidicaulis marinum gen. nov., sp. nov., a novel marine bacterium denitrifying nitrate to nitrous oxide strictly under microaerobic conditions.</title>
        <authorList>
            <person name="Takeuchi M."/>
            <person name="Yamagishi T."/>
            <person name="Kamagata Y."/>
            <person name="Oshima K."/>
            <person name="Hattori M."/>
            <person name="Katayama T."/>
            <person name="Hanada S."/>
            <person name="Tamaki H."/>
            <person name="Marumo K."/>
            <person name="Maeda H."/>
            <person name="Nedachi M."/>
            <person name="Iwasaki W."/>
            <person name="Suwa Y."/>
            <person name="Sakata S."/>
        </authorList>
    </citation>
    <scope>NUCLEOTIDE SEQUENCE [LARGE SCALE GENOMIC DNA]</scope>
    <source>
        <strain evidence="16 17">MA2</strain>
    </source>
</reference>
<evidence type="ECO:0000256" key="10">
    <source>
        <dbReference type="ARBA" id="ARBA00031484"/>
    </source>
</evidence>
<comment type="caution">
    <text evidence="16">The sequence shown here is derived from an EMBL/GenBank/DDBJ whole genome shotgun (WGS) entry which is preliminary data.</text>
</comment>
<keyword evidence="7 14" id="KW-0472">Membrane</keyword>
<feature type="transmembrane region" description="Helical" evidence="14">
    <location>
        <begin position="12"/>
        <end position="31"/>
    </location>
</feature>
<evidence type="ECO:0000256" key="9">
    <source>
        <dbReference type="ARBA" id="ARBA00030642"/>
    </source>
</evidence>
<keyword evidence="6 14" id="KW-1133">Transmembrane helix</keyword>
<dbReference type="InterPro" id="IPR052029">
    <property type="entry name" value="PpiD_chaperone"/>
</dbReference>
<evidence type="ECO:0000313" key="17">
    <source>
        <dbReference type="Proteomes" id="UP000028702"/>
    </source>
</evidence>
<dbReference type="PANTHER" id="PTHR47529">
    <property type="entry name" value="PEPTIDYL-PROLYL CIS-TRANS ISOMERASE D"/>
    <property type="match status" value="1"/>
</dbReference>
<evidence type="ECO:0000256" key="14">
    <source>
        <dbReference type="SAM" id="Phobius"/>
    </source>
</evidence>
<dbReference type="GO" id="GO:0003755">
    <property type="term" value="F:peptidyl-prolyl cis-trans isomerase activity"/>
    <property type="evidence" value="ECO:0007669"/>
    <property type="project" value="InterPro"/>
</dbReference>
<evidence type="ECO:0000256" key="5">
    <source>
        <dbReference type="ARBA" id="ARBA00022692"/>
    </source>
</evidence>
<evidence type="ECO:0000256" key="4">
    <source>
        <dbReference type="ARBA" id="ARBA00022519"/>
    </source>
</evidence>
<evidence type="ECO:0000256" key="8">
    <source>
        <dbReference type="ARBA" id="ARBA00023186"/>
    </source>
</evidence>
<dbReference type="RefSeq" id="WP_197052845.1">
    <property type="nucleotide sequence ID" value="NZ_BBIO01000004.1"/>
</dbReference>
<keyword evidence="3" id="KW-1003">Cell membrane</keyword>
<accession>A0A081B8Z6</accession>
<evidence type="ECO:0000313" key="16">
    <source>
        <dbReference type="EMBL" id="GAK44514.1"/>
    </source>
</evidence>
<comment type="subcellular location">
    <subcellularLocation>
        <location evidence="1">Cell inner membrane</location>
        <topology evidence="1">Single-pass type II membrane protein</topology>
        <orientation evidence="1">Periplasmic side</orientation>
    </subcellularLocation>
</comment>
<organism evidence="16 17">
    <name type="scientific">Tepidicaulis marinus</name>
    <dbReference type="NCBI Taxonomy" id="1333998"/>
    <lineage>
        <taxon>Bacteria</taxon>
        <taxon>Pseudomonadati</taxon>
        <taxon>Pseudomonadota</taxon>
        <taxon>Alphaproteobacteria</taxon>
        <taxon>Hyphomicrobiales</taxon>
        <taxon>Parvibaculaceae</taxon>
        <taxon>Tepidicaulis</taxon>
    </lineage>
</organism>
<keyword evidence="4" id="KW-0997">Cell inner membrane</keyword>
<dbReference type="Pfam" id="PF13145">
    <property type="entry name" value="Rotamase_2"/>
    <property type="match status" value="1"/>
</dbReference>
<evidence type="ECO:0000256" key="6">
    <source>
        <dbReference type="ARBA" id="ARBA00022989"/>
    </source>
</evidence>
<feature type="domain" description="PpiC" evidence="15">
    <location>
        <begin position="247"/>
        <end position="367"/>
    </location>
</feature>
<evidence type="ECO:0000256" key="7">
    <source>
        <dbReference type="ARBA" id="ARBA00023136"/>
    </source>
</evidence>
<dbReference type="AlphaFoldDB" id="A0A081B8Z6"/>
<evidence type="ECO:0000256" key="3">
    <source>
        <dbReference type="ARBA" id="ARBA00022475"/>
    </source>
</evidence>
<dbReference type="Pfam" id="PF13624">
    <property type="entry name" value="SurA_N_3"/>
    <property type="match status" value="1"/>
</dbReference>
<dbReference type="GO" id="GO:0005886">
    <property type="term" value="C:plasma membrane"/>
    <property type="evidence" value="ECO:0007669"/>
    <property type="project" value="UniProtKB-SubCell"/>
</dbReference>
<protein>
    <recommendedName>
        <fullName evidence="2">Parvulin-like PPIase</fullName>
    </recommendedName>
    <alternativeName>
        <fullName evidence="9">Peptidyl-prolyl cis-trans isomerase plp</fullName>
    </alternativeName>
    <alternativeName>
        <fullName evidence="12">Periplasmic chaperone PpiD</fullName>
    </alternativeName>
    <alternativeName>
        <fullName evidence="13">Periplasmic folding chaperone</fullName>
    </alternativeName>
    <alternativeName>
        <fullName evidence="10">Rotamase plp</fullName>
    </alternativeName>
</protein>
<dbReference type="Gene3D" id="3.10.50.40">
    <property type="match status" value="1"/>
</dbReference>
<keyword evidence="16" id="KW-0413">Isomerase</keyword>
<dbReference type="eggNOG" id="COG0760">
    <property type="taxonomic scope" value="Bacteria"/>
</dbReference>
<gene>
    <name evidence="16" type="ORF">M2A_1013</name>
</gene>
<dbReference type="InterPro" id="IPR046357">
    <property type="entry name" value="PPIase_dom_sf"/>
</dbReference>
<dbReference type="InterPro" id="IPR027304">
    <property type="entry name" value="Trigger_fact/SurA_dom_sf"/>
</dbReference>
<name>A0A081B8Z6_9HYPH</name>
<sequence>MLDTLRKNASGWVGMIFIGLIALSFAVWGVADIFRGYSSDVVAEVGTQEVPANRFRIEYQQQLEELSDRLGRPIGPVEGREYGLDRQVIARLVGMAALNAQVEEMGLAVADETVAKDIYEDPSFHGPFGRFDQQTFDLILAQNRIDERTMINDRREFLERDQLLSAAISGTHVPDALTELIYGYRNEKRLAEYIILTPDMASDPEPPTEEEIEELHEKAAANFSTPETRSFDVLVIRPETITASIDISEEALADAFEERRDQYDEPETRTLYQIPFAEMEAAEKAASNLRQGDTLENVLAPTGLSEEDVLRENLTRGDLLSKEVADAAFALEEGAVSEPLQGALGPVVIKVLSVTPAKPAKLADVREELTKQLASEQAVQDVFDIYNRVEDERAAGVPLADIAAQVGIPLERVESVTRDGLKANGEPADIPDLVKLLETAFSMEEGEEVDAIETEDDGYYWIDLTGVNPPAVKPLEEVRDQVVELWMREKRRGELVELAESLSARGNGGEPFEVIAGEFDRAVLTSPPLSRRSSNETFSRFAVANLFGTPEGKFTFGSVGYGDSLLLMKVKEVRTPSVEDNKEAVASLEETLRETMQDDIVGTLVASLQEKYGISVNQTLINRIIGN</sequence>
<dbReference type="EMBL" id="BBIO01000004">
    <property type="protein sequence ID" value="GAK44514.1"/>
    <property type="molecule type" value="Genomic_DNA"/>
</dbReference>
<evidence type="ECO:0000256" key="2">
    <source>
        <dbReference type="ARBA" id="ARBA00018370"/>
    </source>
</evidence>
<keyword evidence="5 14" id="KW-0812">Transmembrane</keyword>
<dbReference type="Proteomes" id="UP000028702">
    <property type="component" value="Unassembled WGS sequence"/>
</dbReference>
<evidence type="ECO:0000256" key="13">
    <source>
        <dbReference type="ARBA" id="ARBA00042775"/>
    </source>
</evidence>
<keyword evidence="17" id="KW-1185">Reference proteome</keyword>
<dbReference type="PANTHER" id="PTHR47529:SF1">
    <property type="entry name" value="PERIPLASMIC CHAPERONE PPID"/>
    <property type="match status" value="1"/>
</dbReference>
<dbReference type="STRING" id="1333998.M2A_1013"/>
<evidence type="ECO:0000259" key="15">
    <source>
        <dbReference type="Pfam" id="PF13145"/>
    </source>
</evidence>
<dbReference type="SUPFAM" id="SSF109998">
    <property type="entry name" value="Triger factor/SurA peptide-binding domain-like"/>
    <property type="match status" value="1"/>
</dbReference>
<comment type="similarity">
    <text evidence="11">Belongs to the PpiD chaperone family.</text>
</comment>